<keyword evidence="2" id="KW-1185">Reference proteome</keyword>
<evidence type="ECO:0000313" key="1">
    <source>
        <dbReference type="EMBL" id="KAF9651760.1"/>
    </source>
</evidence>
<protein>
    <submittedName>
        <fullName evidence="1">Uncharacterized protein</fullName>
    </submittedName>
</protein>
<reference evidence="1" key="2">
    <citation type="journal article" date="2020" name="Nat. Commun.">
        <title>Large-scale genome sequencing of mycorrhizal fungi provides insights into the early evolution of symbiotic traits.</title>
        <authorList>
            <person name="Miyauchi S."/>
            <person name="Kiss E."/>
            <person name="Kuo A."/>
            <person name="Drula E."/>
            <person name="Kohler A."/>
            <person name="Sanchez-Garcia M."/>
            <person name="Morin E."/>
            <person name="Andreopoulos B."/>
            <person name="Barry K.W."/>
            <person name="Bonito G."/>
            <person name="Buee M."/>
            <person name="Carver A."/>
            <person name="Chen C."/>
            <person name="Cichocki N."/>
            <person name="Clum A."/>
            <person name="Culley D."/>
            <person name="Crous P.W."/>
            <person name="Fauchery L."/>
            <person name="Girlanda M."/>
            <person name="Hayes R.D."/>
            <person name="Keri Z."/>
            <person name="LaButti K."/>
            <person name="Lipzen A."/>
            <person name="Lombard V."/>
            <person name="Magnuson J."/>
            <person name="Maillard F."/>
            <person name="Murat C."/>
            <person name="Nolan M."/>
            <person name="Ohm R.A."/>
            <person name="Pangilinan J."/>
            <person name="Pereira M.F."/>
            <person name="Perotto S."/>
            <person name="Peter M."/>
            <person name="Pfister S."/>
            <person name="Riley R."/>
            <person name="Sitrit Y."/>
            <person name="Stielow J.B."/>
            <person name="Szollosi G."/>
            <person name="Zifcakova L."/>
            <person name="Stursova M."/>
            <person name="Spatafora J.W."/>
            <person name="Tedersoo L."/>
            <person name="Vaario L.M."/>
            <person name="Yamada A."/>
            <person name="Yan M."/>
            <person name="Wang P."/>
            <person name="Xu J."/>
            <person name="Bruns T."/>
            <person name="Baldrian P."/>
            <person name="Vilgalys R."/>
            <person name="Dunand C."/>
            <person name="Henrissat B."/>
            <person name="Grigoriev I.V."/>
            <person name="Hibbett D."/>
            <person name="Nagy L.G."/>
            <person name="Martin F.M."/>
        </authorList>
    </citation>
    <scope>NUCLEOTIDE SEQUENCE</scope>
    <source>
        <strain evidence="1">P2</strain>
    </source>
</reference>
<evidence type="ECO:0000313" key="2">
    <source>
        <dbReference type="Proteomes" id="UP000886501"/>
    </source>
</evidence>
<organism evidence="1 2">
    <name type="scientific">Thelephora ganbajun</name>
    <name type="common">Ganba fungus</name>
    <dbReference type="NCBI Taxonomy" id="370292"/>
    <lineage>
        <taxon>Eukaryota</taxon>
        <taxon>Fungi</taxon>
        <taxon>Dikarya</taxon>
        <taxon>Basidiomycota</taxon>
        <taxon>Agaricomycotina</taxon>
        <taxon>Agaricomycetes</taxon>
        <taxon>Thelephorales</taxon>
        <taxon>Thelephoraceae</taxon>
        <taxon>Thelephora</taxon>
    </lineage>
</organism>
<dbReference type="EMBL" id="MU117973">
    <property type="protein sequence ID" value="KAF9651760.1"/>
    <property type="molecule type" value="Genomic_DNA"/>
</dbReference>
<accession>A0ACB6ZPS6</accession>
<sequence>MNEAVNTLKPSTASRPEVVQLCIINGISTNTSSAITTAAREIVSLTPVDGSPDSPATPQSAGGGGLHPHLEHSQENDPTLGDREMPQVIAPPSPRPINPSLSTPGKAVSARIYFENLYFPLLQSPPSREQRRLAMERETAEPQLSEHRRENLRTGWRQNESQTVLSSTESAIFLWMSFRLPFIIVV</sequence>
<name>A0ACB6ZPS6_THEGA</name>
<comment type="caution">
    <text evidence="1">The sequence shown here is derived from an EMBL/GenBank/DDBJ whole genome shotgun (WGS) entry which is preliminary data.</text>
</comment>
<dbReference type="Proteomes" id="UP000886501">
    <property type="component" value="Unassembled WGS sequence"/>
</dbReference>
<reference evidence="1" key="1">
    <citation type="submission" date="2019-10" db="EMBL/GenBank/DDBJ databases">
        <authorList>
            <consortium name="DOE Joint Genome Institute"/>
            <person name="Kuo A."/>
            <person name="Miyauchi S."/>
            <person name="Kiss E."/>
            <person name="Drula E."/>
            <person name="Kohler A."/>
            <person name="Sanchez-Garcia M."/>
            <person name="Andreopoulos B."/>
            <person name="Barry K.W."/>
            <person name="Bonito G."/>
            <person name="Buee M."/>
            <person name="Carver A."/>
            <person name="Chen C."/>
            <person name="Cichocki N."/>
            <person name="Clum A."/>
            <person name="Culley D."/>
            <person name="Crous P.W."/>
            <person name="Fauchery L."/>
            <person name="Girlanda M."/>
            <person name="Hayes R."/>
            <person name="Keri Z."/>
            <person name="Labutti K."/>
            <person name="Lipzen A."/>
            <person name="Lombard V."/>
            <person name="Magnuson J."/>
            <person name="Maillard F."/>
            <person name="Morin E."/>
            <person name="Murat C."/>
            <person name="Nolan M."/>
            <person name="Ohm R."/>
            <person name="Pangilinan J."/>
            <person name="Pereira M."/>
            <person name="Perotto S."/>
            <person name="Peter M."/>
            <person name="Riley R."/>
            <person name="Sitrit Y."/>
            <person name="Stielow B."/>
            <person name="Szollosi G."/>
            <person name="Zifcakova L."/>
            <person name="Stursova M."/>
            <person name="Spatafora J.W."/>
            <person name="Tedersoo L."/>
            <person name="Vaario L.-M."/>
            <person name="Yamada A."/>
            <person name="Yan M."/>
            <person name="Wang P."/>
            <person name="Xu J."/>
            <person name="Bruns T."/>
            <person name="Baldrian P."/>
            <person name="Vilgalys R."/>
            <person name="Henrissat B."/>
            <person name="Grigoriev I.V."/>
            <person name="Hibbett D."/>
            <person name="Nagy L.G."/>
            <person name="Martin F.M."/>
        </authorList>
    </citation>
    <scope>NUCLEOTIDE SEQUENCE</scope>
    <source>
        <strain evidence="1">P2</strain>
    </source>
</reference>
<proteinExistence type="predicted"/>
<gene>
    <name evidence="1" type="ORF">BDM02DRAFT_527930</name>
</gene>